<dbReference type="InterPro" id="IPR011884">
    <property type="entry name" value="PaaE"/>
</dbReference>
<dbReference type="InterPro" id="IPR001433">
    <property type="entry name" value="OxRdtase_FAD/NAD-bd"/>
</dbReference>
<evidence type="ECO:0000256" key="1">
    <source>
        <dbReference type="ARBA" id="ARBA00001974"/>
    </source>
</evidence>
<dbReference type="InterPro" id="IPR017927">
    <property type="entry name" value="FAD-bd_FR_type"/>
</dbReference>
<evidence type="ECO:0000256" key="8">
    <source>
        <dbReference type="ARBA" id="ARBA00023014"/>
    </source>
</evidence>
<gene>
    <name evidence="11" type="primary">paaE</name>
    <name evidence="11" type="ORF">GCM10011511_39750</name>
</gene>
<keyword evidence="2" id="KW-0285">Flavoprotein</keyword>
<name>A0A8J2UG17_9BACT</name>
<dbReference type="CDD" id="cd06214">
    <property type="entry name" value="PA_degradation_oxidoreductase_like"/>
    <property type="match status" value="1"/>
</dbReference>
<evidence type="ECO:0000256" key="3">
    <source>
        <dbReference type="ARBA" id="ARBA00022714"/>
    </source>
</evidence>
<comment type="cofactor">
    <cofactor evidence="1">
        <name>FAD</name>
        <dbReference type="ChEBI" id="CHEBI:57692"/>
    </cofactor>
</comment>
<evidence type="ECO:0000256" key="4">
    <source>
        <dbReference type="ARBA" id="ARBA00022723"/>
    </source>
</evidence>
<keyword evidence="6" id="KW-0560">Oxidoreductase</keyword>
<dbReference type="Pfam" id="PF00970">
    <property type="entry name" value="FAD_binding_6"/>
    <property type="match status" value="1"/>
</dbReference>
<evidence type="ECO:0000259" key="9">
    <source>
        <dbReference type="PROSITE" id="PS51085"/>
    </source>
</evidence>
<keyword evidence="4" id="KW-0479">Metal-binding</keyword>
<keyword evidence="12" id="KW-1185">Reference proteome</keyword>
<dbReference type="GO" id="GO:0050660">
    <property type="term" value="F:flavin adenine dinucleotide binding"/>
    <property type="evidence" value="ECO:0007669"/>
    <property type="project" value="TreeGrafter"/>
</dbReference>
<dbReference type="Gene3D" id="3.10.20.30">
    <property type="match status" value="1"/>
</dbReference>
<evidence type="ECO:0000256" key="5">
    <source>
        <dbReference type="ARBA" id="ARBA00022827"/>
    </source>
</evidence>
<dbReference type="InterPro" id="IPR012675">
    <property type="entry name" value="Beta-grasp_dom_sf"/>
</dbReference>
<dbReference type="Pfam" id="PF00175">
    <property type="entry name" value="NAD_binding_1"/>
    <property type="match status" value="1"/>
</dbReference>
<dbReference type="SUPFAM" id="SSF54292">
    <property type="entry name" value="2Fe-2S ferredoxin-like"/>
    <property type="match status" value="1"/>
</dbReference>
<dbReference type="Proteomes" id="UP000607559">
    <property type="component" value="Unassembled WGS sequence"/>
</dbReference>
<dbReference type="PANTHER" id="PTHR47354:SF8">
    <property type="entry name" value="1,2-PHENYLACETYL-COA EPOXIDASE, SUBUNIT E"/>
    <property type="match status" value="1"/>
</dbReference>
<dbReference type="RefSeq" id="WP_188934969.1">
    <property type="nucleotide sequence ID" value="NZ_BMJC01000004.1"/>
</dbReference>
<dbReference type="GO" id="GO:0010124">
    <property type="term" value="P:phenylacetate catabolic process"/>
    <property type="evidence" value="ECO:0007669"/>
    <property type="project" value="InterPro"/>
</dbReference>
<dbReference type="SUPFAM" id="SSF52343">
    <property type="entry name" value="Ferredoxin reductase-like, C-terminal NADP-linked domain"/>
    <property type="match status" value="1"/>
</dbReference>
<reference evidence="11" key="2">
    <citation type="submission" date="2020-09" db="EMBL/GenBank/DDBJ databases">
        <authorList>
            <person name="Sun Q."/>
            <person name="Zhou Y."/>
        </authorList>
    </citation>
    <scope>NUCLEOTIDE SEQUENCE</scope>
    <source>
        <strain evidence="11">CGMCC 1.15448</strain>
    </source>
</reference>
<dbReference type="InterPro" id="IPR017938">
    <property type="entry name" value="Riboflavin_synthase-like_b-brl"/>
</dbReference>
<reference evidence="11" key="1">
    <citation type="journal article" date="2014" name="Int. J. Syst. Evol. Microbiol.">
        <title>Complete genome sequence of Corynebacterium casei LMG S-19264T (=DSM 44701T), isolated from a smear-ripened cheese.</title>
        <authorList>
            <consortium name="US DOE Joint Genome Institute (JGI-PGF)"/>
            <person name="Walter F."/>
            <person name="Albersmeier A."/>
            <person name="Kalinowski J."/>
            <person name="Ruckert C."/>
        </authorList>
    </citation>
    <scope>NUCLEOTIDE SEQUENCE</scope>
    <source>
        <strain evidence="11">CGMCC 1.15448</strain>
    </source>
</reference>
<evidence type="ECO:0000259" key="10">
    <source>
        <dbReference type="PROSITE" id="PS51384"/>
    </source>
</evidence>
<dbReference type="InterPro" id="IPR001709">
    <property type="entry name" value="Flavoprot_Pyr_Nucl_cyt_Rdtase"/>
</dbReference>
<dbReference type="PROSITE" id="PS51384">
    <property type="entry name" value="FAD_FR"/>
    <property type="match status" value="1"/>
</dbReference>
<evidence type="ECO:0000256" key="2">
    <source>
        <dbReference type="ARBA" id="ARBA00022630"/>
    </source>
</evidence>
<dbReference type="AlphaFoldDB" id="A0A8J2UG17"/>
<accession>A0A8J2UG17</accession>
<dbReference type="PROSITE" id="PS51085">
    <property type="entry name" value="2FE2S_FER_2"/>
    <property type="match status" value="1"/>
</dbReference>
<protein>
    <submittedName>
        <fullName evidence="11">Phenylacetic acid degradation protein</fullName>
    </submittedName>
</protein>
<dbReference type="InterPro" id="IPR039261">
    <property type="entry name" value="FNR_nucleotide-bd"/>
</dbReference>
<dbReference type="Pfam" id="PF00111">
    <property type="entry name" value="Fer2"/>
    <property type="match status" value="1"/>
</dbReference>
<dbReference type="PANTHER" id="PTHR47354">
    <property type="entry name" value="NADH OXIDOREDUCTASE HCR"/>
    <property type="match status" value="1"/>
</dbReference>
<sequence length="364" mass="40656">MSFFQKLIVEDIRRETADCVSVAFTIPPHLREAFRYHQGQNITVRMWMAGTEVRRSYSICSSPLDDELRIAVKQVAGGVFSTFANEQLQTGQELEVLPPTGKFYTELRAENQKHYLAFAAGSGITPVISLVKTTLAVEPQSHFTLVYGNRNRSSIIFREELEALKDRNMQRLALHHILSREQMDVPLNQGRINVSKCAELCPRLIDLSMMDEVFLCGPQEMIFTVRDWLQQQGVDNRKIHFELFHSVDSDAKGASGPKGQSKPEAWESTAAVSQVTVRLDGVSHSFPLSYDGDSVLNAALMEGVDLPFACKGGVCCTCRAKLIEGEVEMDVNYALEADELQAGYVLTCQSHPRTSTVVIDFDSK</sequence>
<keyword evidence="7" id="KW-0408">Iron</keyword>
<dbReference type="PRINTS" id="PR00406">
    <property type="entry name" value="CYTB5RDTASE"/>
</dbReference>
<dbReference type="Gene3D" id="2.40.30.10">
    <property type="entry name" value="Translation factors"/>
    <property type="match status" value="1"/>
</dbReference>
<evidence type="ECO:0000313" key="11">
    <source>
        <dbReference type="EMBL" id="GGB12184.1"/>
    </source>
</evidence>
<dbReference type="NCBIfam" id="TIGR02160">
    <property type="entry name" value="PA_CoA_Oxy5"/>
    <property type="match status" value="1"/>
</dbReference>
<dbReference type="InterPro" id="IPR050415">
    <property type="entry name" value="MRET"/>
</dbReference>
<dbReference type="InterPro" id="IPR008333">
    <property type="entry name" value="Cbr1-like_FAD-bd_dom"/>
</dbReference>
<feature type="domain" description="FAD-binding FR-type" evidence="10">
    <location>
        <begin position="2"/>
        <end position="106"/>
    </location>
</feature>
<dbReference type="EMBL" id="BMJC01000004">
    <property type="protein sequence ID" value="GGB12184.1"/>
    <property type="molecule type" value="Genomic_DNA"/>
</dbReference>
<dbReference type="GO" id="GO:0046872">
    <property type="term" value="F:metal ion binding"/>
    <property type="evidence" value="ECO:0007669"/>
    <property type="project" value="UniProtKB-KW"/>
</dbReference>
<comment type="caution">
    <text evidence="11">The sequence shown here is derived from an EMBL/GenBank/DDBJ whole genome shotgun (WGS) entry which is preliminary data.</text>
</comment>
<proteinExistence type="predicted"/>
<dbReference type="CDD" id="cd00207">
    <property type="entry name" value="fer2"/>
    <property type="match status" value="1"/>
</dbReference>
<organism evidence="11 12">
    <name type="scientific">Puia dinghuensis</name>
    <dbReference type="NCBI Taxonomy" id="1792502"/>
    <lineage>
        <taxon>Bacteria</taxon>
        <taxon>Pseudomonadati</taxon>
        <taxon>Bacteroidota</taxon>
        <taxon>Chitinophagia</taxon>
        <taxon>Chitinophagales</taxon>
        <taxon>Chitinophagaceae</taxon>
        <taxon>Puia</taxon>
    </lineage>
</organism>
<dbReference type="PRINTS" id="PR00371">
    <property type="entry name" value="FPNCR"/>
</dbReference>
<dbReference type="SUPFAM" id="SSF63380">
    <property type="entry name" value="Riboflavin synthase domain-like"/>
    <property type="match status" value="1"/>
</dbReference>
<dbReference type="InterPro" id="IPR036010">
    <property type="entry name" value="2Fe-2S_ferredoxin-like_sf"/>
</dbReference>
<dbReference type="GO" id="GO:0016491">
    <property type="term" value="F:oxidoreductase activity"/>
    <property type="evidence" value="ECO:0007669"/>
    <property type="project" value="UniProtKB-KW"/>
</dbReference>
<evidence type="ECO:0000313" key="12">
    <source>
        <dbReference type="Proteomes" id="UP000607559"/>
    </source>
</evidence>
<dbReference type="GO" id="GO:0051537">
    <property type="term" value="F:2 iron, 2 sulfur cluster binding"/>
    <property type="evidence" value="ECO:0007669"/>
    <property type="project" value="UniProtKB-KW"/>
</dbReference>
<evidence type="ECO:0000256" key="7">
    <source>
        <dbReference type="ARBA" id="ARBA00023004"/>
    </source>
</evidence>
<keyword evidence="3" id="KW-0001">2Fe-2S</keyword>
<keyword evidence="8" id="KW-0411">Iron-sulfur</keyword>
<dbReference type="InterPro" id="IPR001041">
    <property type="entry name" value="2Fe-2S_ferredoxin-type"/>
</dbReference>
<evidence type="ECO:0000256" key="6">
    <source>
        <dbReference type="ARBA" id="ARBA00023002"/>
    </source>
</evidence>
<feature type="domain" description="2Fe-2S ferredoxin-type" evidence="9">
    <location>
        <begin position="273"/>
        <end position="364"/>
    </location>
</feature>
<keyword evidence="5" id="KW-0274">FAD</keyword>
<dbReference type="Gene3D" id="3.40.50.80">
    <property type="entry name" value="Nucleotide-binding domain of ferredoxin-NADP reductase (FNR) module"/>
    <property type="match status" value="1"/>
</dbReference>